<evidence type="ECO:0000313" key="3">
    <source>
        <dbReference type="WBParaSite" id="Pan_g1023.t2"/>
    </source>
</evidence>
<evidence type="ECO:0000313" key="2">
    <source>
        <dbReference type="Proteomes" id="UP000492821"/>
    </source>
</evidence>
<organism evidence="2 3">
    <name type="scientific">Panagrellus redivivus</name>
    <name type="common">Microworm</name>
    <dbReference type="NCBI Taxonomy" id="6233"/>
    <lineage>
        <taxon>Eukaryota</taxon>
        <taxon>Metazoa</taxon>
        <taxon>Ecdysozoa</taxon>
        <taxon>Nematoda</taxon>
        <taxon>Chromadorea</taxon>
        <taxon>Rhabditida</taxon>
        <taxon>Tylenchina</taxon>
        <taxon>Panagrolaimomorpha</taxon>
        <taxon>Panagrolaimoidea</taxon>
        <taxon>Panagrolaimidae</taxon>
        <taxon>Panagrellus</taxon>
    </lineage>
</organism>
<dbReference type="AlphaFoldDB" id="A0A7E4ULL2"/>
<protein>
    <submittedName>
        <fullName evidence="3">Uncharacterized protein</fullName>
    </submittedName>
</protein>
<dbReference type="Proteomes" id="UP000492821">
    <property type="component" value="Unassembled WGS sequence"/>
</dbReference>
<name>A0A7E4ULL2_PANRE</name>
<dbReference type="WBParaSite" id="Pan_g1023.t2">
    <property type="protein sequence ID" value="Pan_g1023.t2"/>
    <property type="gene ID" value="Pan_g1023"/>
</dbReference>
<reference evidence="3" key="2">
    <citation type="submission" date="2020-10" db="UniProtKB">
        <authorList>
            <consortium name="WormBaseParasite"/>
        </authorList>
    </citation>
    <scope>IDENTIFICATION</scope>
</reference>
<feature type="region of interest" description="Disordered" evidence="1">
    <location>
        <begin position="147"/>
        <end position="224"/>
    </location>
</feature>
<proteinExistence type="predicted"/>
<sequence>MPKEIHPIGRRRECHIWTEFANRITLDTSVGGTRERQRRKTGQMYMLTSTARCVASRAEAFFTSDSNAVHNATSQGRAIVVVTQMADAATARPNEEEGLSVVLHLRSPGGFHGTSKPHTRFQFFLPVGARFERYHFLCLSTTDRATPMQPLHMQSDDDGVDGQVSLPSSGRRVKSIQRVSQNRRSPFGSERWLKKTSDAGPKIAFKRSRAHATSPSRPKAISQHTGPTLLLRAVNEQKNSISIVR</sequence>
<evidence type="ECO:0000256" key="1">
    <source>
        <dbReference type="SAM" id="MobiDB-lite"/>
    </source>
</evidence>
<accession>A0A7E4ULL2</accession>
<feature type="compositionally biased region" description="Polar residues" evidence="1">
    <location>
        <begin position="211"/>
        <end position="224"/>
    </location>
</feature>
<keyword evidence="2" id="KW-1185">Reference proteome</keyword>
<reference evidence="2" key="1">
    <citation type="journal article" date="2013" name="Genetics">
        <title>The draft genome and transcriptome of Panagrellus redivivus are shaped by the harsh demands of a free-living lifestyle.</title>
        <authorList>
            <person name="Srinivasan J."/>
            <person name="Dillman A.R."/>
            <person name="Macchietto M.G."/>
            <person name="Heikkinen L."/>
            <person name="Lakso M."/>
            <person name="Fracchia K.M."/>
            <person name="Antoshechkin I."/>
            <person name="Mortazavi A."/>
            <person name="Wong G."/>
            <person name="Sternberg P.W."/>
        </authorList>
    </citation>
    <scope>NUCLEOTIDE SEQUENCE [LARGE SCALE GENOMIC DNA]</scope>
    <source>
        <strain evidence="2">MT8872</strain>
    </source>
</reference>